<keyword evidence="3" id="KW-1185">Reference proteome</keyword>
<accession>A0ABP7UYG1</accession>
<name>A0ABP7UYG1_9FLAO</name>
<proteinExistence type="predicted"/>
<protein>
    <recommendedName>
        <fullName evidence="4">Outer membrane protein beta-barrel domain-containing protein</fullName>
    </recommendedName>
</protein>
<comment type="caution">
    <text evidence="2">The sequence shown here is derived from an EMBL/GenBank/DDBJ whole genome shotgun (WGS) entry which is preliminary data.</text>
</comment>
<evidence type="ECO:0008006" key="4">
    <source>
        <dbReference type="Google" id="ProtNLM"/>
    </source>
</evidence>
<organism evidence="2 3">
    <name type="scientific">Flavobacterium chungnamense</name>
    <dbReference type="NCBI Taxonomy" id="706182"/>
    <lineage>
        <taxon>Bacteria</taxon>
        <taxon>Pseudomonadati</taxon>
        <taxon>Bacteroidota</taxon>
        <taxon>Flavobacteriia</taxon>
        <taxon>Flavobacteriales</taxon>
        <taxon>Flavobacteriaceae</taxon>
        <taxon>Flavobacterium</taxon>
    </lineage>
</organism>
<evidence type="ECO:0000256" key="1">
    <source>
        <dbReference type="SAM" id="SignalP"/>
    </source>
</evidence>
<feature type="signal peptide" evidence="1">
    <location>
        <begin position="1"/>
        <end position="18"/>
    </location>
</feature>
<sequence length="400" mass="47397">MKLKKIYLLLFFTSLLVAQNKFEKGYYINSSGIKTECDILKKKWINSPDFITIKTSSNQIIELDCNEVIEFSVANIKFKKEFVISEVSSIDDESFKYDFKKKFLRVLLESNKYSLYVLQNENNNKNSFYVKNMNDTIRELVYKKIETEENKFKYLKIYKQQLLNLSTSNASNSKLKNLNYTHSDLIEYLKKISLDNESLSPKIYLNKDSLQVNFKFGIYNYTKKHSFYLEGNIDQQINFSDQNINGINAEIEFIPSLLNRNYSLFLEFGLDLDEYKDEIDIVRPMFINPNYHIEYSIKNKFRSYVGLRRFFKISKNLSLNVSSKIAITEKYNAYLFVQRDIDERFVIKQKNIILSAGVDYRNFIFDLNYVTNNTIDASNYVLFGLKYNFLKKHIKYVSLN</sequence>
<evidence type="ECO:0000313" key="3">
    <source>
        <dbReference type="Proteomes" id="UP001500426"/>
    </source>
</evidence>
<feature type="chain" id="PRO_5046180901" description="Outer membrane protein beta-barrel domain-containing protein" evidence="1">
    <location>
        <begin position="19"/>
        <end position="400"/>
    </location>
</feature>
<evidence type="ECO:0000313" key="2">
    <source>
        <dbReference type="EMBL" id="GAA4055603.1"/>
    </source>
</evidence>
<dbReference type="RefSeq" id="WP_345094681.1">
    <property type="nucleotide sequence ID" value="NZ_BAABCS010000020.1"/>
</dbReference>
<dbReference type="EMBL" id="BAABCS010000020">
    <property type="protein sequence ID" value="GAA4055603.1"/>
    <property type="molecule type" value="Genomic_DNA"/>
</dbReference>
<dbReference type="Proteomes" id="UP001500426">
    <property type="component" value="Unassembled WGS sequence"/>
</dbReference>
<keyword evidence="1" id="KW-0732">Signal</keyword>
<gene>
    <name evidence="2" type="ORF">GCM10022388_22750</name>
</gene>
<reference evidence="3" key="1">
    <citation type="journal article" date="2019" name="Int. J. Syst. Evol. Microbiol.">
        <title>The Global Catalogue of Microorganisms (GCM) 10K type strain sequencing project: providing services to taxonomists for standard genome sequencing and annotation.</title>
        <authorList>
            <consortium name="The Broad Institute Genomics Platform"/>
            <consortium name="The Broad Institute Genome Sequencing Center for Infectious Disease"/>
            <person name="Wu L."/>
            <person name="Ma J."/>
        </authorList>
    </citation>
    <scope>NUCLEOTIDE SEQUENCE [LARGE SCALE GENOMIC DNA]</scope>
    <source>
        <strain evidence="3">JCM 17068</strain>
    </source>
</reference>